<dbReference type="EMBL" id="KN833020">
    <property type="protein sequence ID" value="KIM77886.1"/>
    <property type="molecule type" value="Genomic_DNA"/>
</dbReference>
<dbReference type="HOGENOM" id="CLU_2813298_0_0_1"/>
<proteinExistence type="predicted"/>
<sequence length="67" mass="7552">MPSTSRSVAKTKATRINGKLAPCRSCPSKDLLPCKNKVCRPILTQQCSVMIVIYIIEHCKYELEEKV</sequence>
<reference evidence="1 2" key="1">
    <citation type="submission" date="2014-04" db="EMBL/GenBank/DDBJ databases">
        <authorList>
            <consortium name="DOE Joint Genome Institute"/>
            <person name="Kuo A."/>
            <person name="Tarkka M."/>
            <person name="Buscot F."/>
            <person name="Kohler A."/>
            <person name="Nagy L.G."/>
            <person name="Floudas D."/>
            <person name="Copeland A."/>
            <person name="Barry K.W."/>
            <person name="Cichocki N."/>
            <person name="Veneault-Fourrey C."/>
            <person name="LaButti K."/>
            <person name="Lindquist E.A."/>
            <person name="Lipzen A."/>
            <person name="Lundell T."/>
            <person name="Morin E."/>
            <person name="Murat C."/>
            <person name="Sun H."/>
            <person name="Tunlid A."/>
            <person name="Henrissat B."/>
            <person name="Grigoriev I.V."/>
            <person name="Hibbett D.S."/>
            <person name="Martin F."/>
            <person name="Nordberg H.P."/>
            <person name="Cantor M.N."/>
            <person name="Hua S.X."/>
        </authorList>
    </citation>
    <scope>NUCLEOTIDE SEQUENCE [LARGE SCALE GENOMIC DNA]</scope>
    <source>
        <strain evidence="1 2">F 1598</strain>
    </source>
</reference>
<name>A0A0C3FDE4_PILCF</name>
<dbReference type="InParanoid" id="A0A0C3FDE4"/>
<protein>
    <submittedName>
        <fullName evidence="1">Uncharacterized protein</fullName>
    </submittedName>
</protein>
<dbReference type="Proteomes" id="UP000054166">
    <property type="component" value="Unassembled WGS sequence"/>
</dbReference>
<keyword evidence="2" id="KW-1185">Reference proteome</keyword>
<dbReference type="AlphaFoldDB" id="A0A0C3FDE4"/>
<evidence type="ECO:0000313" key="1">
    <source>
        <dbReference type="EMBL" id="KIM77886.1"/>
    </source>
</evidence>
<reference evidence="2" key="2">
    <citation type="submission" date="2015-01" db="EMBL/GenBank/DDBJ databases">
        <title>Evolutionary Origins and Diversification of the Mycorrhizal Mutualists.</title>
        <authorList>
            <consortium name="DOE Joint Genome Institute"/>
            <consortium name="Mycorrhizal Genomics Consortium"/>
            <person name="Kohler A."/>
            <person name="Kuo A."/>
            <person name="Nagy L.G."/>
            <person name="Floudas D."/>
            <person name="Copeland A."/>
            <person name="Barry K.W."/>
            <person name="Cichocki N."/>
            <person name="Veneault-Fourrey C."/>
            <person name="LaButti K."/>
            <person name="Lindquist E.A."/>
            <person name="Lipzen A."/>
            <person name="Lundell T."/>
            <person name="Morin E."/>
            <person name="Murat C."/>
            <person name="Riley R."/>
            <person name="Ohm R."/>
            <person name="Sun H."/>
            <person name="Tunlid A."/>
            <person name="Henrissat B."/>
            <person name="Grigoriev I.V."/>
            <person name="Hibbett D.S."/>
            <person name="Martin F."/>
        </authorList>
    </citation>
    <scope>NUCLEOTIDE SEQUENCE [LARGE SCALE GENOMIC DNA]</scope>
    <source>
        <strain evidence="2">F 1598</strain>
    </source>
</reference>
<gene>
    <name evidence="1" type="ORF">PILCRDRAFT_824864</name>
</gene>
<evidence type="ECO:0000313" key="2">
    <source>
        <dbReference type="Proteomes" id="UP000054166"/>
    </source>
</evidence>
<organism evidence="1 2">
    <name type="scientific">Piloderma croceum (strain F 1598)</name>
    <dbReference type="NCBI Taxonomy" id="765440"/>
    <lineage>
        <taxon>Eukaryota</taxon>
        <taxon>Fungi</taxon>
        <taxon>Dikarya</taxon>
        <taxon>Basidiomycota</taxon>
        <taxon>Agaricomycotina</taxon>
        <taxon>Agaricomycetes</taxon>
        <taxon>Agaricomycetidae</taxon>
        <taxon>Atheliales</taxon>
        <taxon>Atheliaceae</taxon>
        <taxon>Piloderma</taxon>
    </lineage>
</organism>
<accession>A0A0C3FDE4</accession>